<keyword evidence="2" id="KW-1185">Reference proteome</keyword>
<evidence type="ECO:0000313" key="2">
    <source>
        <dbReference type="Proteomes" id="UP000017800"/>
    </source>
</evidence>
<dbReference type="AlphaFoldDB" id="V5F6G4"/>
<dbReference type="Proteomes" id="UP000017800">
    <property type="component" value="Unassembled WGS sequence"/>
</dbReference>
<dbReference type="EMBL" id="BAUJ01000085">
    <property type="protein sequence ID" value="GAD91324.1"/>
    <property type="molecule type" value="Genomic_DNA"/>
</dbReference>
<protein>
    <submittedName>
        <fullName evidence="1">Uncharacterized protein</fullName>
    </submittedName>
</protein>
<reference evidence="1 2" key="1">
    <citation type="submission" date="2013-11" db="EMBL/GenBank/DDBJ databases">
        <title>Whole genome shotgun sequence of Vibrio halioticoli NBRC 102217.</title>
        <authorList>
            <person name="Isaki S."/>
            <person name="Kimura A."/>
            <person name="Ohji S."/>
            <person name="Hosoyama A."/>
            <person name="Fujita N."/>
            <person name="Hashimoto M."/>
            <person name="Hosoyama Y."/>
            <person name="Yamazoe A."/>
        </authorList>
    </citation>
    <scope>NUCLEOTIDE SEQUENCE [LARGE SCALE GENOMIC DNA]</scope>
    <source>
        <strain evidence="1 2">NBRC 102217</strain>
    </source>
</reference>
<organism evidence="1 2">
    <name type="scientific">Vibrio halioticoli NBRC 102217</name>
    <dbReference type="NCBI Taxonomy" id="1219072"/>
    <lineage>
        <taxon>Bacteria</taxon>
        <taxon>Pseudomonadati</taxon>
        <taxon>Pseudomonadota</taxon>
        <taxon>Gammaproteobacteria</taxon>
        <taxon>Vibrionales</taxon>
        <taxon>Vibrionaceae</taxon>
        <taxon>Vibrio</taxon>
    </lineage>
</organism>
<name>V5F6G4_9VIBR</name>
<proteinExistence type="predicted"/>
<evidence type="ECO:0000313" key="1">
    <source>
        <dbReference type="EMBL" id="GAD91324.1"/>
    </source>
</evidence>
<comment type="caution">
    <text evidence="1">The sequence shown here is derived from an EMBL/GenBank/DDBJ whole genome shotgun (WGS) entry which is preliminary data.</text>
</comment>
<gene>
    <name evidence="1" type="ORF">VHA01S_085_00010</name>
</gene>
<sequence length="52" mass="5813">MSLCINFCDFLEWSKEYEEDTLPSRMAPSGSNVKLSTSIFPNSTHLNAVTLS</sequence>
<accession>V5F6G4</accession>